<dbReference type="InParanoid" id="A0A1Q3AN43"/>
<evidence type="ECO:0000313" key="6">
    <source>
        <dbReference type="Proteomes" id="UP000187406"/>
    </source>
</evidence>
<evidence type="ECO:0000259" key="4">
    <source>
        <dbReference type="PROSITE" id="PS50102"/>
    </source>
</evidence>
<dbReference type="InterPro" id="IPR000504">
    <property type="entry name" value="RRM_dom"/>
</dbReference>
<feature type="compositionally biased region" description="Polar residues" evidence="3">
    <location>
        <begin position="110"/>
        <end position="127"/>
    </location>
</feature>
<dbReference type="Gene3D" id="3.30.70.330">
    <property type="match status" value="1"/>
</dbReference>
<keyword evidence="6" id="KW-1185">Reference proteome</keyword>
<evidence type="ECO:0000313" key="5">
    <source>
        <dbReference type="EMBL" id="GAV56982.1"/>
    </source>
</evidence>
<keyword evidence="1 2" id="KW-0694">RNA-binding</keyword>
<dbReference type="CDD" id="cd21618">
    <property type="entry name" value="RRM_AtNSRA_like"/>
    <property type="match status" value="1"/>
</dbReference>
<comment type="caution">
    <text evidence="5">The sequence shown here is derived from an EMBL/GenBank/DDBJ whole genome shotgun (WGS) entry which is preliminary data.</text>
</comment>
<proteinExistence type="predicted"/>
<dbReference type="AlphaFoldDB" id="A0A1Q3AN43"/>
<evidence type="ECO:0000256" key="3">
    <source>
        <dbReference type="SAM" id="MobiDB-lite"/>
    </source>
</evidence>
<dbReference type="Proteomes" id="UP000187406">
    <property type="component" value="Unassembled WGS sequence"/>
</dbReference>
<reference evidence="6" key="1">
    <citation type="submission" date="2016-04" db="EMBL/GenBank/DDBJ databases">
        <title>Cephalotus genome sequencing.</title>
        <authorList>
            <person name="Fukushima K."/>
            <person name="Hasebe M."/>
            <person name="Fang X."/>
        </authorList>
    </citation>
    <scope>NUCLEOTIDE SEQUENCE [LARGE SCALE GENOMIC DNA]</scope>
    <source>
        <strain evidence="6">cv. St1</strain>
    </source>
</reference>
<dbReference type="GO" id="GO:0003723">
    <property type="term" value="F:RNA binding"/>
    <property type="evidence" value="ECO:0007669"/>
    <property type="project" value="UniProtKB-UniRule"/>
</dbReference>
<organism evidence="5 6">
    <name type="scientific">Cephalotus follicularis</name>
    <name type="common">Albany pitcher plant</name>
    <dbReference type="NCBI Taxonomy" id="3775"/>
    <lineage>
        <taxon>Eukaryota</taxon>
        <taxon>Viridiplantae</taxon>
        <taxon>Streptophyta</taxon>
        <taxon>Embryophyta</taxon>
        <taxon>Tracheophyta</taxon>
        <taxon>Spermatophyta</taxon>
        <taxon>Magnoliopsida</taxon>
        <taxon>eudicotyledons</taxon>
        <taxon>Gunneridae</taxon>
        <taxon>Pentapetalae</taxon>
        <taxon>rosids</taxon>
        <taxon>fabids</taxon>
        <taxon>Oxalidales</taxon>
        <taxon>Cephalotaceae</taxon>
        <taxon>Cephalotus</taxon>
    </lineage>
</organism>
<name>A0A1Q3AN43_CEPFO</name>
<evidence type="ECO:0000256" key="1">
    <source>
        <dbReference type="ARBA" id="ARBA00022884"/>
    </source>
</evidence>
<sequence length="243" mass="26398">MGDTYLPYGASADRASVGRSTFPGYLTSEAASLASHHDLRSSDMMLASSDFVQRDINSLRPGAYGLKDISGVGVYSEPGLGGVTSSASLKTYTSLEDPTSLSQRRDVASGISQSTTDVINSRSSSLRNVDGVPSSAGESNVLFVDGLPNDCSRREVGHLFRPFIGYKDIKVIHKEPRHSGDRAMVLCFVEFADPKCAVTAMEALQGYKFDDKKPDAPTLRITYAHFPFRHPSGRDEQRIRIPS</sequence>
<dbReference type="Pfam" id="PF00076">
    <property type="entry name" value="RRM_1"/>
    <property type="match status" value="1"/>
</dbReference>
<dbReference type="PROSITE" id="PS50102">
    <property type="entry name" value="RRM"/>
    <property type="match status" value="1"/>
</dbReference>
<dbReference type="EMBL" id="BDDD01000011">
    <property type="protein sequence ID" value="GAV56982.1"/>
    <property type="molecule type" value="Genomic_DNA"/>
</dbReference>
<dbReference type="InterPro" id="IPR035979">
    <property type="entry name" value="RBD_domain_sf"/>
</dbReference>
<dbReference type="SMART" id="SM00360">
    <property type="entry name" value="RRM"/>
    <property type="match status" value="1"/>
</dbReference>
<protein>
    <submittedName>
        <fullName evidence="5">RRM_1 domain-containing protein</fullName>
    </submittedName>
</protein>
<dbReference type="OrthoDB" id="431169at2759"/>
<dbReference type="PANTHER" id="PTHR10501">
    <property type="entry name" value="U1 SMALL NUCLEAR RIBONUCLEOPROTEIN A/U2 SMALL NUCLEAR RIBONUCLEOPROTEIN B"/>
    <property type="match status" value="1"/>
</dbReference>
<feature type="region of interest" description="Disordered" evidence="3">
    <location>
        <begin position="100"/>
        <end position="134"/>
    </location>
</feature>
<dbReference type="InterPro" id="IPR012677">
    <property type="entry name" value="Nucleotide-bd_a/b_plait_sf"/>
</dbReference>
<dbReference type="SUPFAM" id="SSF54928">
    <property type="entry name" value="RNA-binding domain, RBD"/>
    <property type="match status" value="1"/>
</dbReference>
<accession>A0A1Q3AN43</accession>
<feature type="domain" description="RRM" evidence="4">
    <location>
        <begin position="140"/>
        <end position="226"/>
    </location>
</feature>
<evidence type="ECO:0000256" key="2">
    <source>
        <dbReference type="PROSITE-ProRule" id="PRU00176"/>
    </source>
</evidence>
<gene>
    <name evidence="5" type="ORF">CFOL_v3_00521</name>
</gene>